<dbReference type="PANTHER" id="PTHR30509:SF9">
    <property type="entry name" value="MULTIDRUG RESISTANCE PROTEIN MDTO"/>
    <property type="match status" value="1"/>
</dbReference>
<dbReference type="InterPro" id="IPR049453">
    <property type="entry name" value="Memb_transporter_dom"/>
</dbReference>
<feature type="compositionally biased region" description="Acidic residues" evidence="8">
    <location>
        <begin position="679"/>
        <end position="690"/>
    </location>
</feature>
<evidence type="ECO:0000313" key="12">
    <source>
        <dbReference type="Proteomes" id="UP000272400"/>
    </source>
</evidence>
<keyword evidence="2" id="KW-1003">Cell membrane</keyword>
<dbReference type="PANTHER" id="PTHR30509">
    <property type="entry name" value="P-HYDROXYBENZOIC ACID EFFLUX PUMP SUBUNIT-RELATED"/>
    <property type="match status" value="1"/>
</dbReference>
<feature type="region of interest" description="Disordered" evidence="8">
    <location>
        <begin position="671"/>
        <end position="690"/>
    </location>
</feature>
<feature type="transmembrane region" description="Helical" evidence="9">
    <location>
        <begin position="479"/>
        <end position="501"/>
    </location>
</feature>
<evidence type="ECO:0000256" key="6">
    <source>
        <dbReference type="ARBA" id="ARBA00043993"/>
    </source>
</evidence>
<comment type="similarity">
    <text evidence="6">Belongs to the YccS/YhfK family.</text>
</comment>
<keyword evidence="5 9" id="KW-0472">Membrane</keyword>
<reference evidence="11 12" key="1">
    <citation type="submission" date="2018-11" db="EMBL/GenBank/DDBJ databases">
        <title>Sequencing the genomes of 1000 actinobacteria strains.</title>
        <authorList>
            <person name="Klenk H.-P."/>
        </authorList>
    </citation>
    <scope>NUCLEOTIDE SEQUENCE [LARGE SCALE GENOMIC DNA]</scope>
    <source>
        <strain evidence="11 12">DSM 44254</strain>
    </source>
</reference>
<dbReference type="RefSeq" id="WP_123669834.1">
    <property type="nucleotide sequence ID" value="NZ_RJKE01000001.1"/>
</dbReference>
<evidence type="ECO:0000256" key="2">
    <source>
        <dbReference type="ARBA" id="ARBA00022475"/>
    </source>
</evidence>
<proteinExistence type="inferred from homology"/>
<evidence type="ECO:0000259" key="10">
    <source>
        <dbReference type="Pfam" id="PF13515"/>
    </source>
</evidence>
<feature type="transmembrane region" description="Helical" evidence="9">
    <location>
        <begin position="21"/>
        <end position="51"/>
    </location>
</feature>
<dbReference type="GO" id="GO:0005886">
    <property type="term" value="C:plasma membrane"/>
    <property type="evidence" value="ECO:0007669"/>
    <property type="project" value="UniProtKB-SubCell"/>
</dbReference>
<feature type="transmembrane region" description="Helical" evidence="9">
    <location>
        <begin position="407"/>
        <end position="425"/>
    </location>
</feature>
<evidence type="ECO:0000256" key="7">
    <source>
        <dbReference type="SAM" id="Coils"/>
    </source>
</evidence>
<dbReference type="Pfam" id="PF13515">
    <property type="entry name" value="FUSC_2"/>
    <property type="match status" value="1"/>
</dbReference>
<sequence>MWGGLRRRASVDYGLTGAIGVGLPLIVGSLLGAFTEGAWVGLGAYLLALVAPKGPYSLPARRMWASFGVIVAGACLGVLVAAGGLWWSVPVVPSVAAIGAVLPWIGITGPLTVLVAATQPHGADLTNFVPAVAAGALWMLLLMLLPFRWRVQKQLRNSVSEAARAVAELLEAPRTDEALRTKASESFTEARQALELTRPTERGLRRERLIDALVRVLHAAVTLHGLLHGMKDPPPEVHEAVVFQAARLRVLADAIEHSLHLPPAETHTLDRLAERIDELRAEWRTRHDAGEGAEELYLRLLVLEQILRLVRRVGAAVESAARLAGKLTFERAGPALPGAPHPLRGWRTAVRHVGDRSPTFRYATRLFFTTAVALAVVAALRPPYGNWLAISAMVTTRATYGETLERARARIIGVLAGGVLAALVLQLVHDKFLLALVVCGFALLAFGFRGLGQTTWVLFVTPTMMTLVDFAAPLGWEVAALRVVLTVAGVAIGLAAGRLLWPRGGLRIDDRVRAVRRAHAALVRAMAEVLDREKGDYEAAYKEARATSAELVKARNRLAAEPTPDTERIAALKRVLDTAQRVRDDMVTLRGLLPEETVDPGPIPELLDLVADTLEEGGRCDAAAELDQLDAHLSQLARARRAEVRSGEPGDTPLRRDLLHAAAVRSALRRLTSESFGDRDEDEVDAETAR</sequence>
<keyword evidence="4 9" id="KW-1133">Transmembrane helix</keyword>
<evidence type="ECO:0000256" key="5">
    <source>
        <dbReference type="ARBA" id="ARBA00023136"/>
    </source>
</evidence>
<evidence type="ECO:0000256" key="8">
    <source>
        <dbReference type="SAM" id="MobiDB-lite"/>
    </source>
</evidence>
<protein>
    <submittedName>
        <fullName evidence="11">Putative membrane protein YccC</fullName>
    </submittedName>
</protein>
<feature type="domain" description="Integral membrane bound transporter" evidence="10">
    <location>
        <begin position="373"/>
        <end position="495"/>
    </location>
</feature>
<evidence type="ECO:0000313" key="11">
    <source>
        <dbReference type="EMBL" id="ROO90952.1"/>
    </source>
</evidence>
<comment type="subcellular location">
    <subcellularLocation>
        <location evidence="1">Cell membrane</location>
        <topology evidence="1">Multi-pass membrane protein</topology>
    </subcellularLocation>
</comment>
<dbReference type="AlphaFoldDB" id="A0A3N1DBQ1"/>
<name>A0A3N1DBQ1_9ACTN</name>
<feature type="transmembrane region" description="Helical" evidence="9">
    <location>
        <begin position="366"/>
        <end position="384"/>
    </location>
</feature>
<feature type="transmembrane region" description="Helical" evidence="9">
    <location>
        <begin position="128"/>
        <end position="147"/>
    </location>
</feature>
<feature type="coiled-coil region" evidence="7">
    <location>
        <begin position="527"/>
        <end position="557"/>
    </location>
</feature>
<keyword evidence="3 9" id="KW-0812">Transmembrane</keyword>
<keyword evidence="12" id="KW-1185">Reference proteome</keyword>
<evidence type="ECO:0000256" key="9">
    <source>
        <dbReference type="SAM" id="Phobius"/>
    </source>
</evidence>
<evidence type="ECO:0000256" key="1">
    <source>
        <dbReference type="ARBA" id="ARBA00004651"/>
    </source>
</evidence>
<dbReference type="OrthoDB" id="3452755at2"/>
<evidence type="ECO:0000256" key="4">
    <source>
        <dbReference type="ARBA" id="ARBA00022989"/>
    </source>
</evidence>
<feature type="transmembrane region" description="Helical" evidence="9">
    <location>
        <begin position="63"/>
        <end position="87"/>
    </location>
</feature>
<keyword evidence="7" id="KW-0175">Coiled coil</keyword>
<feature type="transmembrane region" description="Helical" evidence="9">
    <location>
        <begin position="94"/>
        <end position="116"/>
    </location>
</feature>
<dbReference type="EMBL" id="RJKE01000001">
    <property type="protein sequence ID" value="ROO90952.1"/>
    <property type="molecule type" value="Genomic_DNA"/>
</dbReference>
<organism evidence="11 12">
    <name type="scientific">Actinocorallia herbida</name>
    <dbReference type="NCBI Taxonomy" id="58109"/>
    <lineage>
        <taxon>Bacteria</taxon>
        <taxon>Bacillati</taxon>
        <taxon>Actinomycetota</taxon>
        <taxon>Actinomycetes</taxon>
        <taxon>Streptosporangiales</taxon>
        <taxon>Thermomonosporaceae</taxon>
        <taxon>Actinocorallia</taxon>
    </lineage>
</organism>
<gene>
    <name evidence="11" type="ORF">EDD29_8694</name>
</gene>
<evidence type="ECO:0000256" key="3">
    <source>
        <dbReference type="ARBA" id="ARBA00022692"/>
    </source>
</evidence>
<dbReference type="Proteomes" id="UP000272400">
    <property type="component" value="Unassembled WGS sequence"/>
</dbReference>
<accession>A0A3N1DBQ1</accession>
<comment type="caution">
    <text evidence="11">The sequence shown here is derived from an EMBL/GenBank/DDBJ whole genome shotgun (WGS) entry which is preliminary data.</text>
</comment>
<feature type="transmembrane region" description="Helical" evidence="9">
    <location>
        <begin position="432"/>
        <end position="459"/>
    </location>
</feature>